<dbReference type="EMBL" id="WNIB01000015">
    <property type="protein sequence ID" value="MTV89730.1"/>
    <property type="molecule type" value="Genomic_DNA"/>
</dbReference>
<dbReference type="RefSeq" id="WP_001864280.1">
    <property type="nucleotide sequence ID" value="NZ_CFDJ01000009.1"/>
</dbReference>
<reference evidence="4 5" key="1">
    <citation type="submission" date="2019-11" db="EMBL/GenBank/DDBJ databases">
        <title>Growth characteristics of pneumococcus vary with the chemical composition of the capsule and with environmental conditions.</title>
        <authorList>
            <person name="Tothpal A."/>
            <person name="Desobry K."/>
            <person name="Joshi S."/>
            <person name="Wyllie A.L."/>
            <person name="Weinberger D.M."/>
        </authorList>
    </citation>
    <scope>NUCLEOTIDE SEQUENCE [LARGE SCALE GENOMIC DNA]</scope>
    <source>
        <strain evidence="1">Pnumococcus09N</strain>
        <strain evidence="4">pnumococcus09N</strain>
        <strain evidence="2">Pnumococcus15C</strain>
        <strain evidence="5">pnumococcus15C</strain>
        <strain evidence="3">Pnumococcus23A</strain>
        <strain evidence="6">pnumococcus23A</strain>
    </source>
</reference>
<dbReference type="Proteomes" id="UP000467349">
    <property type="component" value="Unassembled WGS sequence"/>
</dbReference>
<dbReference type="InterPro" id="IPR018743">
    <property type="entry name" value="DUF2292"/>
</dbReference>
<dbReference type="EMBL" id="WNHS01000953">
    <property type="protein sequence ID" value="MTW25951.1"/>
    <property type="molecule type" value="Genomic_DNA"/>
</dbReference>
<dbReference type="AlphaFoldDB" id="A0A6G2DJR0"/>
<name>A0A6G2DJR0_STREE</name>
<evidence type="ECO:0000313" key="2">
    <source>
        <dbReference type="EMBL" id="MTV89730.1"/>
    </source>
</evidence>
<evidence type="ECO:0000313" key="6">
    <source>
        <dbReference type="Proteomes" id="UP000490982"/>
    </source>
</evidence>
<evidence type="ECO:0000313" key="4">
    <source>
        <dbReference type="Proteomes" id="UP000467349"/>
    </source>
</evidence>
<dbReference type="Proteomes" id="UP000476212">
    <property type="component" value="Unassembled WGS sequence"/>
</dbReference>
<evidence type="ECO:0000313" key="1">
    <source>
        <dbReference type="EMBL" id="MTV44425.1"/>
    </source>
</evidence>
<dbReference type="Pfam" id="PF10055">
    <property type="entry name" value="DUF2292"/>
    <property type="match status" value="1"/>
</dbReference>
<sequence>MEIQEGFIYFRNYGIIKLLEVPRFGSITLKIQDGEIVSSVESKTTIFKKNTD</sequence>
<dbReference type="Proteomes" id="UP000490982">
    <property type="component" value="Unassembled WGS sequence"/>
</dbReference>
<gene>
    <name evidence="3" type="ORF">GM537_14340</name>
    <name evidence="2" type="ORF">GM544_04270</name>
    <name evidence="1" type="ORF">GM545_12810</name>
</gene>
<organism evidence="2 5">
    <name type="scientific">Streptococcus pneumoniae</name>
    <dbReference type="NCBI Taxonomy" id="1313"/>
    <lineage>
        <taxon>Bacteria</taxon>
        <taxon>Bacillati</taxon>
        <taxon>Bacillota</taxon>
        <taxon>Bacilli</taxon>
        <taxon>Lactobacillales</taxon>
        <taxon>Streptococcaceae</taxon>
        <taxon>Streptococcus</taxon>
    </lineage>
</organism>
<evidence type="ECO:0000313" key="5">
    <source>
        <dbReference type="Proteomes" id="UP000476212"/>
    </source>
</evidence>
<comment type="caution">
    <text evidence="2">The sequence shown here is derived from an EMBL/GenBank/DDBJ whole genome shotgun (WGS) entry which is preliminary data.</text>
</comment>
<dbReference type="EMBL" id="WNHU01000333">
    <property type="protein sequence ID" value="MTV44425.1"/>
    <property type="molecule type" value="Genomic_DNA"/>
</dbReference>
<proteinExistence type="predicted"/>
<evidence type="ECO:0000313" key="3">
    <source>
        <dbReference type="EMBL" id="MTW25951.1"/>
    </source>
</evidence>
<protein>
    <submittedName>
        <fullName evidence="2">DUF2292 domain-containing protein</fullName>
    </submittedName>
</protein>
<accession>A0A6G2DJR0</accession>